<dbReference type="Proteomes" id="UP000297385">
    <property type="component" value="Unassembled WGS sequence"/>
</dbReference>
<comment type="caution">
    <text evidence="2">The sequence shown here is derived from an EMBL/GenBank/DDBJ whole genome shotgun (WGS) entry which is preliminary data.</text>
</comment>
<keyword evidence="1" id="KW-0812">Transmembrane</keyword>
<dbReference type="AlphaFoldDB" id="A0A4Y8N6L6"/>
<sequence>MSNTYQMNYRTPIAESWNHNIPLPTPEAAEDVSSMLERLKAESNSLESYFTELENELKRVHLKRKIVGKKLGVLSELVKDVDALHAEPAVAVRTVAAGAETQTVPRRSRKKQIFAVAAIILVALAIAFIALEKTGQISCVTCAPARLLGLM</sequence>
<evidence type="ECO:0000313" key="2">
    <source>
        <dbReference type="EMBL" id="TFE45301.1"/>
    </source>
</evidence>
<proteinExistence type="predicted"/>
<dbReference type="RefSeq" id="WP_134457044.1">
    <property type="nucleotide sequence ID" value="NZ_JBHMFL010000107.1"/>
</dbReference>
<organism evidence="2 3">
    <name type="scientific">Paraburkholderia dipogonis</name>
    <dbReference type="NCBI Taxonomy" id="1211383"/>
    <lineage>
        <taxon>Bacteria</taxon>
        <taxon>Pseudomonadati</taxon>
        <taxon>Pseudomonadota</taxon>
        <taxon>Betaproteobacteria</taxon>
        <taxon>Burkholderiales</taxon>
        <taxon>Burkholderiaceae</taxon>
        <taxon>Paraburkholderia</taxon>
    </lineage>
</organism>
<dbReference type="GeneID" id="97305630"/>
<dbReference type="EMBL" id="SNVI01000001">
    <property type="protein sequence ID" value="TFE45301.1"/>
    <property type="molecule type" value="Genomic_DNA"/>
</dbReference>
<feature type="transmembrane region" description="Helical" evidence="1">
    <location>
        <begin position="113"/>
        <end position="131"/>
    </location>
</feature>
<accession>A0A4Y8N6L6</accession>
<reference evidence="2 3" key="1">
    <citation type="submission" date="2019-03" db="EMBL/GenBank/DDBJ databases">
        <title>Complete Genome Sequence of Paraburkholderia dipogonis ICMP 19430T, a Nitrogen-fixing Symbiont of the South African Invasive Legume Dipogon lignosus in New Zealand.</title>
        <authorList>
            <person name="De Meyer S.E."/>
        </authorList>
    </citation>
    <scope>NUCLEOTIDE SEQUENCE [LARGE SCALE GENOMIC DNA]</scope>
    <source>
        <strain evidence="2 3">ICMP 19430</strain>
    </source>
</reference>
<protein>
    <submittedName>
        <fullName evidence="2">Uncharacterized protein</fullName>
    </submittedName>
</protein>
<name>A0A4Y8N6L6_9BURK</name>
<keyword evidence="1" id="KW-0472">Membrane</keyword>
<gene>
    <name evidence="2" type="ORF">E2553_09940</name>
</gene>
<evidence type="ECO:0000256" key="1">
    <source>
        <dbReference type="SAM" id="Phobius"/>
    </source>
</evidence>
<evidence type="ECO:0000313" key="3">
    <source>
        <dbReference type="Proteomes" id="UP000297385"/>
    </source>
</evidence>
<keyword evidence="1" id="KW-1133">Transmembrane helix</keyword>